<sequence length="1218" mass="138179">MFNKIWQFEIGCQFRRPTLYIYFLAILLFTIFTFATGSLPLTEKEHINAPYAIALWCAVMSMVISVAGSSVMGLPLYRDIEYRTKDYYLTYPVTPAGYFWGRYLGALLCMLFIAGAIPGGIYLGTKLGPLAGWKDSHQYGPDHLSYFLQPFFCITVPNLLFTSSLFFGLVALTRNVKVIYSGGVILFLTYFLSFFFLFNDHSGTVVDLADPFTINGVLLQSHNASSLQKNTSVITVNGNFFINRIIWTLLGLGILLFAYGQFKFESFFRFKGGKVMEDDAPALVPASLVSSAGIRFSAVDNRRILLKLIRIELTNLLRDHYFWIILASGLFFLLFSFWLGVAPFGVPELPRTVLLFSIFNDTFPFYFFIFILFYTGEILYRERATRFAAINDALPPPNWVLGGAKLVTLLLLGTGIALMPAFGALFVQITKGFHQFDYYSYAEELFILLIPRMLQMVVFCYVVHVLVNHKFAAHAIAGLIWVGLFFLQRSGMLNYHLLLYSYTPGYQISEMDGLGHMLKPIAWFNFYWLICAALLIVLAALFFYRGVTSSFKERLTLVSQRFSAKISLITVVLFIAFLCVGGFIYYNISYLNNYLTANETEARQVMYEKTLKPLARLPLPKITSIRLFVDLYPGRQQAFTRAWVTIANKTDKPITQLLVDGEKLAAFSVKLHGKPIAFTYPLNYHRGAFNLFRPESEPAEFRLYRFARPLVPGDSLQLEVSSTTMYTGFQNDVYAQDILHNGTCFNGGLPNLGYDPGDELADPFERKKNHLPEKSNAVFAQNDPAGFNTLRAGPTAYLFNLDITVSTDSDQTAIAPGQLQKQWHRHGRTYFHYCQSNPGTYMPFTIISARYAILHDTAMLNHPVDIAIYYLSQHNTNIHRFLAAYKDGLHYFSKTFGRYPFGVIRLTETSIYQSKMTSFTTLTGYNEDFGWNAGFNNPNQFDYCYFTTARALAQQWWRFQVAPNNTLGSLIISQGLSAYSALMLVEKKYGPQNMRDILRDQIGEYLFRRTRLEEREQPLAGINQPYLDGKAGVVLYGLKCLIGEDSINAALRDFKNAYALKTRPPFAGNNDLLYYLQKRVPDSLKYYLVDNWQNITFYDNKIIRANAVPTANKNIYKVMVTVNCAKSHISSNGNDVPAKHMNDMIAIGVFGNNSLDKNGRWQTNPVYLKTYKLCAGQHTLAFFVNGKPAYAGIDPFAILMDRNGNDNLKTITYSASGL</sequence>
<dbReference type="EMBL" id="PYGK01000005">
    <property type="protein sequence ID" value="PSL31038.1"/>
    <property type="molecule type" value="Genomic_DNA"/>
</dbReference>
<feature type="transmembrane region" description="Helical" evidence="1">
    <location>
        <begin position="20"/>
        <end position="41"/>
    </location>
</feature>
<dbReference type="OrthoDB" id="100605at2"/>
<feature type="transmembrane region" description="Helical" evidence="1">
    <location>
        <begin position="144"/>
        <end position="172"/>
    </location>
</feature>
<dbReference type="RefSeq" id="WP_106602858.1">
    <property type="nucleotide sequence ID" value="NZ_PYGK01000005.1"/>
</dbReference>
<feature type="transmembrane region" description="Helical" evidence="1">
    <location>
        <begin position="53"/>
        <end position="77"/>
    </location>
</feature>
<feature type="transmembrane region" description="Helical" evidence="1">
    <location>
        <begin position="353"/>
        <end position="374"/>
    </location>
</feature>
<dbReference type="SUPFAM" id="SSF55486">
    <property type="entry name" value="Metalloproteases ('zincins'), catalytic domain"/>
    <property type="match status" value="1"/>
</dbReference>
<feature type="transmembrane region" description="Helical" evidence="1">
    <location>
        <begin position="565"/>
        <end position="586"/>
    </location>
</feature>
<keyword evidence="1" id="KW-0472">Membrane</keyword>
<dbReference type="InterPro" id="IPR027268">
    <property type="entry name" value="Peptidase_M4/M1_CTD_sf"/>
</dbReference>
<feature type="transmembrane region" description="Helical" evidence="1">
    <location>
        <begin position="406"/>
        <end position="426"/>
    </location>
</feature>
<evidence type="ECO:0000256" key="1">
    <source>
        <dbReference type="SAM" id="Phobius"/>
    </source>
</evidence>
<feature type="transmembrane region" description="Helical" evidence="1">
    <location>
        <begin position="178"/>
        <end position="198"/>
    </location>
</feature>
<dbReference type="Proteomes" id="UP000240978">
    <property type="component" value="Unassembled WGS sequence"/>
</dbReference>
<name>A0A2P8GAR5_9BACT</name>
<feature type="transmembrane region" description="Helical" evidence="1">
    <location>
        <begin position="479"/>
        <end position="502"/>
    </location>
</feature>
<feature type="transmembrane region" description="Helical" evidence="1">
    <location>
        <begin position="522"/>
        <end position="544"/>
    </location>
</feature>
<keyword evidence="1" id="KW-1133">Transmembrane helix</keyword>
<feature type="transmembrane region" description="Helical" evidence="1">
    <location>
        <begin position="320"/>
        <end position="341"/>
    </location>
</feature>
<feature type="transmembrane region" description="Helical" evidence="1">
    <location>
        <begin position="97"/>
        <end position="123"/>
    </location>
</feature>
<keyword evidence="3" id="KW-1185">Reference proteome</keyword>
<accession>A0A2P8GAR5</accession>
<gene>
    <name evidence="2" type="ORF">CLV42_105401</name>
</gene>
<dbReference type="Gene3D" id="1.10.390.10">
    <property type="entry name" value="Neutral Protease Domain 2"/>
    <property type="match status" value="1"/>
</dbReference>
<organism evidence="2 3">
    <name type="scientific">Chitinophaga ginsengisoli</name>
    <dbReference type="NCBI Taxonomy" id="363837"/>
    <lineage>
        <taxon>Bacteria</taxon>
        <taxon>Pseudomonadati</taxon>
        <taxon>Bacteroidota</taxon>
        <taxon>Chitinophagia</taxon>
        <taxon>Chitinophagales</taxon>
        <taxon>Chitinophagaceae</taxon>
        <taxon>Chitinophaga</taxon>
    </lineage>
</organism>
<dbReference type="AlphaFoldDB" id="A0A2P8GAR5"/>
<reference evidence="2 3" key="1">
    <citation type="submission" date="2018-03" db="EMBL/GenBank/DDBJ databases">
        <title>Genomic Encyclopedia of Archaeal and Bacterial Type Strains, Phase II (KMG-II): from individual species to whole genera.</title>
        <authorList>
            <person name="Goeker M."/>
        </authorList>
    </citation>
    <scope>NUCLEOTIDE SEQUENCE [LARGE SCALE GENOMIC DNA]</scope>
    <source>
        <strain evidence="2 3">DSM 18107</strain>
    </source>
</reference>
<proteinExistence type="predicted"/>
<feature type="transmembrane region" description="Helical" evidence="1">
    <location>
        <begin position="245"/>
        <end position="262"/>
    </location>
</feature>
<comment type="caution">
    <text evidence="2">The sequence shown here is derived from an EMBL/GenBank/DDBJ whole genome shotgun (WGS) entry which is preliminary data.</text>
</comment>
<evidence type="ECO:0000313" key="3">
    <source>
        <dbReference type="Proteomes" id="UP000240978"/>
    </source>
</evidence>
<feature type="transmembrane region" description="Helical" evidence="1">
    <location>
        <begin position="446"/>
        <end position="467"/>
    </location>
</feature>
<protein>
    <submittedName>
        <fullName evidence="2">ABC-type transport system involved in multi-copper enzyme maturation permease subunit</fullName>
    </submittedName>
</protein>
<keyword evidence="1" id="KW-0812">Transmembrane</keyword>
<evidence type="ECO:0000313" key="2">
    <source>
        <dbReference type="EMBL" id="PSL31038.1"/>
    </source>
</evidence>
<feature type="transmembrane region" description="Helical" evidence="1">
    <location>
        <begin position="282"/>
        <end position="299"/>
    </location>
</feature>